<keyword evidence="1" id="KW-1133">Transmembrane helix</keyword>
<evidence type="ECO:0000256" key="1">
    <source>
        <dbReference type="SAM" id="Phobius"/>
    </source>
</evidence>
<evidence type="ECO:0000313" key="3">
    <source>
        <dbReference type="EMBL" id="MUM76401.1"/>
    </source>
</evidence>
<dbReference type="PANTHER" id="PTHR43591">
    <property type="entry name" value="METHYLTRANSFERASE"/>
    <property type="match status" value="1"/>
</dbReference>
<keyword evidence="3" id="KW-0808">Transferase</keyword>
<comment type="caution">
    <text evidence="3">The sequence shown here is derived from an EMBL/GenBank/DDBJ whole genome shotgun (WGS) entry which is preliminary data.</text>
</comment>
<keyword evidence="1" id="KW-0812">Transmembrane</keyword>
<dbReference type="Proteomes" id="UP000461162">
    <property type="component" value="Unassembled WGS sequence"/>
</dbReference>
<dbReference type="InterPro" id="IPR029063">
    <property type="entry name" value="SAM-dependent_MTases_sf"/>
</dbReference>
<dbReference type="Gene3D" id="3.40.50.150">
    <property type="entry name" value="Vaccinia Virus protein VP39"/>
    <property type="match status" value="1"/>
</dbReference>
<dbReference type="GO" id="GO:0032259">
    <property type="term" value="P:methylation"/>
    <property type="evidence" value="ECO:0007669"/>
    <property type="project" value="UniProtKB-KW"/>
</dbReference>
<dbReference type="SUPFAM" id="SSF53335">
    <property type="entry name" value="S-adenosyl-L-methionine-dependent methyltransferases"/>
    <property type="match status" value="1"/>
</dbReference>
<dbReference type="EMBL" id="WODC01000001">
    <property type="protein sequence ID" value="MUM76401.1"/>
    <property type="molecule type" value="Genomic_DNA"/>
</dbReference>
<name>A0A7K1KK82_9BACT</name>
<dbReference type="CDD" id="cd02440">
    <property type="entry name" value="AdoMet_MTases"/>
    <property type="match status" value="1"/>
</dbReference>
<keyword evidence="3" id="KW-0489">Methyltransferase</keyword>
<dbReference type="InterPro" id="IPR013216">
    <property type="entry name" value="Methyltransf_11"/>
</dbReference>
<evidence type="ECO:0000259" key="2">
    <source>
        <dbReference type="Pfam" id="PF08241"/>
    </source>
</evidence>
<sequence length="274" mass="30983">MLNSCDDMKDVDSFHFGYTRAKVYELVTGHCPVGKRILEYSCGDGALCAALQEVGYEVTGTNYSVYKNANKNVKIVNGVDLTEKTPFENESFDCVIISETVQNIPNHVAVYKEVARVLKQGGIFVMTTPNIMSIKSRIHFFLTGLFKVKWKFIGFDVPMDCSFAYHNHPVHLPVALYYFHALNMKPIDVDGVYPKLKSYLFYLLFAWLIIPCTWLTTMKKETNLANSKHGKSVFEALTARTTLCCDRLALAVRKEGDSAAGEVQSELPDWITRY</sequence>
<organism evidence="3 4">
    <name type="scientific">Pseudodesulfovibrio alkaliphilus</name>
    <dbReference type="NCBI Taxonomy" id="2661613"/>
    <lineage>
        <taxon>Bacteria</taxon>
        <taxon>Pseudomonadati</taxon>
        <taxon>Thermodesulfobacteriota</taxon>
        <taxon>Desulfovibrionia</taxon>
        <taxon>Desulfovibrionales</taxon>
        <taxon>Desulfovibrionaceae</taxon>
    </lineage>
</organism>
<dbReference type="AlphaFoldDB" id="A0A7K1KK82"/>
<reference evidence="3 4" key="1">
    <citation type="submission" date="2019-11" db="EMBL/GenBank/DDBJ databases">
        <title>Pseudodesulfovibrio alkaliphilus, sp. nov., an alkaliphilic sulfate-reducing bacteria from mud volcano of Taman peninsula, Russia.</title>
        <authorList>
            <person name="Frolova A."/>
            <person name="Merkel A.Y."/>
            <person name="Slobodkin A.I."/>
        </authorList>
    </citation>
    <scope>NUCLEOTIDE SEQUENCE [LARGE SCALE GENOMIC DNA]</scope>
    <source>
        <strain evidence="3 4">F-1</strain>
    </source>
</reference>
<accession>A0A7K1KK82</accession>
<protein>
    <submittedName>
        <fullName evidence="3">Methyltransferase domain-containing protein</fullName>
    </submittedName>
</protein>
<feature type="domain" description="Methyltransferase type 11" evidence="2">
    <location>
        <begin position="38"/>
        <end position="126"/>
    </location>
</feature>
<keyword evidence="1" id="KW-0472">Membrane</keyword>
<proteinExistence type="predicted"/>
<feature type="transmembrane region" description="Helical" evidence="1">
    <location>
        <begin position="199"/>
        <end position="218"/>
    </location>
</feature>
<dbReference type="PANTHER" id="PTHR43591:SF110">
    <property type="entry name" value="RHODANESE DOMAIN-CONTAINING PROTEIN"/>
    <property type="match status" value="1"/>
</dbReference>
<dbReference type="GO" id="GO:0008757">
    <property type="term" value="F:S-adenosylmethionine-dependent methyltransferase activity"/>
    <property type="evidence" value="ECO:0007669"/>
    <property type="project" value="InterPro"/>
</dbReference>
<dbReference type="Pfam" id="PF08241">
    <property type="entry name" value="Methyltransf_11"/>
    <property type="match status" value="1"/>
</dbReference>
<keyword evidence="4" id="KW-1185">Reference proteome</keyword>
<evidence type="ECO:0000313" key="4">
    <source>
        <dbReference type="Proteomes" id="UP000461162"/>
    </source>
</evidence>
<gene>
    <name evidence="3" type="ORF">GKC30_01995</name>
</gene>